<dbReference type="AlphaFoldDB" id="A0A564YHQ9"/>
<name>A0A564YHQ9_HYMDI</name>
<dbReference type="SUPFAM" id="SSF47473">
    <property type="entry name" value="EF-hand"/>
    <property type="match status" value="1"/>
</dbReference>
<accession>A0A564YHQ9</accession>
<evidence type="ECO:0000259" key="1">
    <source>
        <dbReference type="PROSITE" id="PS50222"/>
    </source>
</evidence>
<reference evidence="2 3" key="1">
    <citation type="submission" date="2019-07" db="EMBL/GenBank/DDBJ databases">
        <authorList>
            <person name="Jastrzebski P J."/>
            <person name="Paukszto L."/>
            <person name="Jastrzebski P J."/>
        </authorList>
    </citation>
    <scope>NUCLEOTIDE SEQUENCE [LARGE SCALE GENOMIC DNA]</scope>
    <source>
        <strain evidence="2 3">WMS-il1</strain>
    </source>
</reference>
<dbReference type="InterPro" id="IPR037177">
    <property type="entry name" value="DLC_sf"/>
</dbReference>
<dbReference type="GO" id="GO:0030286">
    <property type="term" value="C:dynein complex"/>
    <property type="evidence" value="ECO:0007669"/>
    <property type="project" value="InterPro"/>
</dbReference>
<keyword evidence="3" id="KW-1185">Reference proteome</keyword>
<sequence length="234" mass="27402">MYKSNLKRSDSDIPDVIYERRVVKYLPPEYAHMDFSEIIEIFSQIDKDRKGYITRDQLAEYFRSHSIPESNVDKWFQWFEGDVKGIITIEDVCTVLGIPMRKEYMQKVERQRSLINQGIIPVPVEAQNMFAAPPTAPKSILDDVEILHNNAIPQEMLNACVRLVKENSDDRLQESDIARILKEYMDLHYKKHWIIVVATSTIGAIVAHEPNAFIHFRYNNRLYLLYRIPDTNSL</sequence>
<dbReference type="Gene3D" id="1.10.238.10">
    <property type="entry name" value="EF-hand"/>
    <property type="match status" value="1"/>
</dbReference>
<dbReference type="CDD" id="cd21450">
    <property type="entry name" value="DLC-like_DYNLL1-like"/>
    <property type="match status" value="1"/>
</dbReference>
<dbReference type="InterPro" id="IPR001372">
    <property type="entry name" value="Dynein_light_chain_typ-1/2"/>
</dbReference>
<evidence type="ECO:0000313" key="2">
    <source>
        <dbReference type="EMBL" id="VUZ46837.1"/>
    </source>
</evidence>
<gene>
    <name evidence="2" type="ORF">WMSIL1_LOCUS6306</name>
</gene>
<organism evidence="2 3">
    <name type="scientific">Hymenolepis diminuta</name>
    <name type="common">Rat tapeworm</name>
    <dbReference type="NCBI Taxonomy" id="6216"/>
    <lineage>
        <taxon>Eukaryota</taxon>
        <taxon>Metazoa</taxon>
        <taxon>Spiralia</taxon>
        <taxon>Lophotrochozoa</taxon>
        <taxon>Platyhelminthes</taxon>
        <taxon>Cestoda</taxon>
        <taxon>Eucestoda</taxon>
        <taxon>Cyclophyllidea</taxon>
        <taxon>Hymenolepididae</taxon>
        <taxon>Hymenolepis</taxon>
    </lineage>
</organism>
<dbReference type="EMBL" id="CABIJS010000222">
    <property type="protein sequence ID" value="VUZ46837.1"/>
    <property type="molecule type" value="Genomic_DNA"/>
</dbReference>
<dbReference type="SUPFAM" id="SSF54648">
    <property type="entry name" value="DLC"/>
    <property type="match status" value="1"/>
</dbReference>
<dbReference type="Gene3D" id="3.30.740.10">
    <property type="entry name" value="Protein Inhibitor Of Neuronal Nitric Oxide Synthase"/>
    <property type="match status" value="1"/>
</dbReference>
<protein>
    <recommendedName>
        <fullName evidence="1">EF-hand domain-containing protein</fullName>
    </recommendedName>
</protein>
<dbReference type="Pfam" id="PF13405">
    <property type="entry name" value="EF-hand_6"/>
    <property type="match status" value="1"/>
</dbReference>
<dbReference type="InterPro" id="IPR011992">
    <property type="entry name" value="EF-hand-dom_pair"/>
</dbReference>
<dbReference type="InterPro" id="IPR002048">
    <property type="entry name" value="EF_hand_dom"/>
</dbReference>
<feature type="domain" description="EF-hand" evidence="1">
    <location>
        <begin position="33"/>
        <end position="68"/>
    </location>
</feature>
<evidence type="ECO:0000313" key="3">
    <source>
        <dbReference type="Proteomes" id="UP000321570"/>
    </source>
</evidence>
<dbReference type="GO" id="GO:0005509">
    <property type="term" value="F:calcium ion binding"/>
    <property type="evidence" value="ECO:0007669"/>
    <property type="project" value="InterPro"/>
</dbReference>
<dbReference type="Proteomes" id="UP000321570">
    <property type="component" value="Unassembled WGS sequence"/>
</dbReference>
<dbReference type="Pfam" id="PF01221">
    <property type="entry name" value="Dynein_light"/>
    <property type="match status" value="1"/>
</dbReference>
<dbReference type="SMART" id="SM01375">
    <property type="entry name" value="Dynein_light"/>
    <property type="match status" value="1"/>
</dbReference>
<dbReference type="PROSITE" id="PS50222">
    <property type="entry name" value="EF_HAND_2"/>
    <property type="match status" value="1"/>
</dbReference>
<proteinExistence type="predicted"/>
<dbReference type="GO" id="GO:0007017">
    <property type="term" value="P:microtubule-based process"/>
    <property type="evidence" value="ECO:0007669"/>
    <property type="project" value="InterPro"/>
</dbReference>